<sequence>MCQAQSLRLCCAFFSPKKGTGFFISTYNKNFYNGKTMPNLETSSKKLHVIRTAINLFTTYGFHTTG</sequence>
<dbReference type="EMBL" id="JMOA01000246">
    <property type="protein sequence ID" value="KCX92548.1"/>
    <property type="molecule type" value="Genomic_DNA"/>
</dbReference>
<accession>A0A836LRY5</accession>
<protein>
    <submittedName>
        <fullName evidence="1">TetR family transcriptional regulator domain protein</fullName>
    </submittedName>
</protein>
<dbReference type="Proteomes" id="UP000027309">
    <property type="component" value="Unassembled WGS sequence"/>
</dbReference>
<name>A0A836LRY5_ACIBA</name>
<reference evidence="1 2" key="1">
    <citation type="submission" date="2014-04" db="EMBL/GenBank/DDBJ databases">
        <title>Comparative genomics and transcriptomics to identify genetic mechanisms underlying the emergence of carbapenem resistant Acinetobacter baumannii (CRAb).</title>
        <authorList>
            <person name="Harris A.D."/>
            <person name="Johnson K.J."/>
            <person name="George J."/>
            <person name="Nadendla S."/>
            <person name="Daugherty S.C."/>
            <person name="Parankush S."/>
            <person name="Sadzewicz L."/>
            <person name="Tallon L."/>
            <person name="Sengamalay N."/>
            <person name="Hazen T.H."/>
            <person name="Rasko D.A."/>
        </authorList>
    </citation>
    <scope>NUCLEOTIDE SEQUENCE [LARGE SCALE GENOMIC DNA]</scope>
    <source>
        <strain evidence="1 2">1499986</strain>
    </source>
</reference>
<dbReference type="AlphaFoldDB" id="A0A836LRY5"/>
<gene>
    <name evidence="1" type="ORF">J572_4284</name>
</gene>
<feature type="non-terminal residue" evidence="1">
    <location>
        <position position="66"/>
    </location>
</feature>
<comment type="caution">
    <text evidence="1">The sequence shown here is derived from an EMBL/GenBank/DDBJ whole genome shotgun (WGS) entry which is preliminary data.</text>
</comment>
<evidence type="ECO:0000313" key="1">
    <source>
        <dbReference type="EMBL" id="KCX92548.1"/>
    </source>
</evidence>
<evidence type="ECO:0000313" key="2">
    <source>
        <dbReference type="Proteomes" id="UP000027309"/>
    </source>
</evidence>
<organism evidence="1 2">
    <name type="scientific">Acinetobacter baumannii 1499986</name>
    <dbReference type="NCBI Taxonomy" id="1310673"/>
    <lineage>
        <taxon>Bacteria</taxon>
        <taxon>Pseudomonadati</taxon>
        <taxon>Pseudomonadota</taxon>
        <taxon>Gammaproteobacteria</taxon>
        <taxon>Moraxellales</taxon>
        <taxon>Moraxellaceae</taxon>
        <taxon>Acinetobacter</taxon>
        <taxon>Acinetobacter calcoaceticus/baumannii complex</taxon>
    </lineage>
</organism>
<proteinExistence type="predicted"/>